<dbReference type="EC" id="3.2.1.-" evidence="7"/>
<dbReference type="Gene3D" id="3.20.20.80">
    <property type="entry name" value="Glycosidases"/>
    <property type="match status" value="1"/>
</dbReference>
<dbReference type="InterPro" id="IPR017853">
    <property type="entry name" value="GH"/>
</dbReference>
<dbReference type="InterPro" id="IPR018120">
    <property type="entry name" value="Glyco_hydro_1_AS"/>
</dbReference>
<dbReference type="PANTHER" id="PTHR10353">
    <property type="entry name" value="GLYCOSYL HYDROLASE"/>
    <property type="match status" value="1"/>
</dbReference>
<evidence type="ECO:0000313" key="7">
    <source>
        <dbReference type="EMBL" id="MFC3929022.1"/>
    </source>
</evidence>
<evidence type="ECO:0000256" key="5">
    <source>
        <dbReference type="RuleBase" id="RU003690"/>
    </source>
</evidence>
<dbReference type="SUPFAM" id="SSF51445">
    <property type="entry name" value="(Trans)glycosidases"/>
    <property type="match status" value="1"/>
</dbReference>
<dbReference type="EMBL" id="JBHRZV010000053">
    <property type="protein sequence ID" value="MFC3929022.1"/>
    <property type="molecule type" value="Genomic_DNA"/>
</dbReference>
<dbReference type="InterPro" id="IPR001360">
    <property type="entry name" value="Glyco_hydro_1"/>
</dbReference>
<dbReference type="PROSITE" id="PS00572">
    <property type="entry name" value="GLYCOSYL_HYDROL_F1_1"/>
    <property type="match status" value="1"/>
</dbReference>
<evidence type="ECO:0000256" key="2">
    <source>
        <dbReference type="ARBA" id="ARBA00022801"/>
    </source>
</evidence>
<name>A0ABV8CYA5_9STRE</name>
<dbReference type="GO" id="GO:0016798">
    <property type="term" value="F:hydrolase activity, acting on glycosyl bonds"/>
    <property type="evidence" value="ECO:0007669"/>
    <property type="project" value="UniProtKB-KW"/>
</dbReference>
<comment type="similarity">
    <text evidence="1 5">Belongs to the glycosyl hydrolase 1 family.</text>
</comment>
<keyword evidence="3 6" id="KW-0326">Glycosidase</keyword>
<dbReference type="PANTHER" id="PTHR10353:SF122">
    <property type="entry name" value="6-PHOSPHO-BETA-GLUCOSIDASE ASCB-RELATED"/>
    <property type="match status" value="1"/>
</dbReference>
<evidence type="ECO:0000256" key="4">
    <source>
        <dbReference type="PROSITE-ProRule" id="PRU10055"/>
    </source>
</evidence>
<dbReference type="InterPro" id="IPR033132">
    <property type="entry name" value="GH_1_N_CS"/>
</dbReference>
<comment type="caution">
    <text evidence="7">The sequence shown here is derived from an EMBL/GenBank/DDBJ whole genome shotgun (WGS) entry which is preliminary data.</text>
</comment>
<keyword evidence="2 6" id="KW-0378">Hydrolase</keyword>
<keyword evidence="8" id="KW-1185">Reference proteome</keyword>
<dbReference type="PROSITE" id="PS00653">
    <property type="entry name" value="GLYCOSYL_HYDROL_F1_2"/>
    <property type="match status" value="1"/>
</dbReference>
<dbReference type="Pfam" id="PF00232">
    <property type="entry name" value="Glyco_hydro_1"/>
    <property type="match status" value="2"/>
</dbReference>
<proteinExistence type="inferred from homology"/>
<dbReference type="PRINTS" id="PR00131">
    <property type="entry name" value="GLHYDRLASE1"/>
</dbReference>
<protein>
    <submittedName>
        <fullName evidence="7">Glycoside hydrolase family 1 protein</fullName>
        <ecNumber evidence="7">3.2.1.-</ecNumber>
    </submittedName>
</protein>
<gene>
    <name evidence="7" type="ORF">ACFORF_10725</name>
</gene>
<evidence type="ECO:0000313" key="8">
    <source>
        <dbReference type="Proteomes" id="UP001595807"/>
    </source>
</evidence>
<accession>A0ABV8CYA5</accession>
<reference evidence="8" key="1">
    <citation type="journal article" date="2019" name="Int. J. Syst. Evol. Microbiol.">
        <title>The Global Catalogue of Microorganisms (GCM) 10K type strain sequencing project: providing services to taxonomists for standard genome sequencing and annotation.</title>
        <authorList>
            <consortium name="The Broad Institute Genomics Platform"/>
            <consortium name="The Broad Institute Genome Sequencing Center for Infectious Disease"/>
            <person name="Wu L."/>
            <person name="Ma J."/>
        </authorList>
    </citation>
    <scope>NUCLEOTIDE SEQUENCE [LARGE SCALE GENOMIC DNA]</scope>
    <source>
        <strain evidence="8">CCUG 67170</strain>
    </source>
</reference>
<feature type="active site" description="Nucleophile" evidence="4">
    <location>
        <position position="383"/>
    </location>
</feature>
<evidence type="ECO:0000256" key="6">
    <source>
        <dbReference type="RuleBase" id="RU004468"/>
    </source>
</evidence>
<evidence type="ECO:0000256" key="1">
    <source>
        <dbReference type="ARBA" id="ARBA00010838"/>
    </source>
</evidence>
<dbReference type="RefSeq" id="WP_380428072.1">
    <property type="nucleotide sequence ID" value="NZ_JBHRZV010000053.1"/>
</dbReference>
<sequence>MGFSKDFLWGGATAANQIEGAYQEDGRGLTTMDTLTVGDAQNPRQITYKTVEGQVCKDERLAAVPEGATGYIDPEDFYPSHTAIDFYHHYKEDIALFAEMGFKAYRMSIAWTRIFPTGTEAEPNEAGLAFYDAVFDECLKYGIEPVVTLCHFDIPLYLADTYNGFSSRETIDYFVHYAETVFKRYKDKVKYWMTFNEINVLRSWLQMGIHPNDDATKAQAVHHLLVASAKAVQLCHDLIPDAKIGNMIMYAPSYAMTAKPEDVMENITYKRQVEFYLDVMVKGYYPAYKFKEYERKGIELVMAADDLAVIEAGCVDFIGFSYYMSTMSTTDTSIPKTPGNNMMSYKNPNLEVSEWGWALDPLGLRIALSEMYDRYHVPLFIVENGLGAVDVVEEDGSIHDDYRIDYLDTHIRAMRDAVDLDGVDLMGYTPWGCIDLVAWSTGEMKKRYGFIYVDVDDRGQGTFKRSKKKSFYWYKEVIAHNAENLQ</sequence>
<organism evidence="7 8">
    <name type="scientific">Streptococcus caprae</name>
    <dbReference type="NCBI Taxonomy" id="1640501"/>
    <lineage>
        <taxon>Bacteria</taxon>
        <taxon>Bacillati</taxon>
        <taxon>Bacillota</taxon>
        <taxon>Bacilli</taxon>
        <taxon>Lactobacillales</taxon>
        <taxon>Streptococcaceae</taxon>
        <taxon>Streptococcus</taxon>
    </lineage>
</organism>
<evidence type="ECO:0000256" key="3">
    <source>
        <dbReference type="ARBA" id="ARBA00023295"/>
    </source>
</evidence>
<dbReference type="Proteomes" id="UP001595807">
    <property type="component" value="Unassembled WGS sequence"/>
</dbReference>